<comment type="caution">
    <text evidence="2">The sequence shown here is derived from an EMBL/GenBank/DDBJ whole genome shotgun (WGS) entry which is preliminary data.</text>
</comment>
<protein>
    <submittedName>
        <fullName evidence="2">Uncharacterized protein</fullName>
    </submittedName>
</protein>
<gene>
    <name evidence="2" type="ORF">KSP40_PGU006125</name>
</gene>
<proteinExistence type="predicted"/>
<organism evidence="2 3">
    <name type="scientific">Platanthera guangdongensis</name>
    <dbReference type="NCBI Taxonomy" id="2320717"/>
    <lineage>
        <taxon>Eukaryota</taxon>
        <taxon>Viridiplantae</taxon>
        <taxon>Streptophyta</taxon>
        <taxon>Embryophyta</taxon>
        <taxon>Tracheophyta</taxon>
        <taxon>Spermatophyta</taxon>
        <taxon>Magnoliopsida</taxon>
        <taxon>Liliopsida</taxon>
        <taxon>Asparagales</taxon>
        <taxon>Orchidaceae</taxon>
        <taxon>Orchidoideae</taxon>
        <taxon>Orchideae</taxon>
        <taxon>Orchidinae</taxon>
        <taxon>Platanthera</taxon>
    </lineage>
</organism>
<evidence type="ECO:0000256" key="1">
    <source>
        <dbReference type="SAM" id="MobiDB-lite"/>
    </source>
</evidence>
<sequence length="149" mass="16156">MSAVEKILVAAFHIFIPSPPFLLHEEDGRKFEAEIKNVKIHEERRLSSPPPLDFHHHCRIPRRRRSSQAEPSGGDGTTSAADAQPIHGTAQTRDPPGEGRLPRAAGDQCTVDQHRVSGGRSAVPTPGHSRSADSGGGSQERRHRGLTAN</sequence>
<accession>A0ABR2MSF1</accession>
<feature type="compositionally biased region" description="Basic residues" evidence="1">
    <location>
        <begin position="56"/>
        <end position="66"/>
    </location>
</feature>
<evidence type="ECO:0000313" key="2">
    <source>
        <dbReference type="EMBL" id="KAK8967078.1"/>
    </source>
</evidence>
<keyword evidence="3" id="KW-1185">Reference proteome</keyword>
<feature type="region of interest" description="Disordered" evidence="1">
    <location>
        <begin position="41"/>
        <end position="149"/>
    </location>
</feature>
<reference evidence="2 3" key="1">
    <citation type="journal article" date="2022" name="Nat. Plants">
        <title>Genomes of leafy and leafless Platanthera orchids illuminate the evolution of mycoheterotrophy.</title>
        <authorList>
            <person name="Li M.H."/>
            <person name="Liu K.W."/>
            <person name="Li Z."/>
            <person name="Lu H.C."/>
            <person name="Ye Q.L."/>
            <person name="Zhang D."/>
            <person name="Wang J.Y."/>
            <person name="Li Y.F."/>
            <person name="Zhong Z.M."/>
            <person name="Liu X."/>
            <person name="Yu X."/>
            <person name="Liu D.K."/>
            <person name="Tu X.D."/>
            <person name="Liu B."/>
            <person name="Hao Y."/>
            <person name="Liao X.Y."/>
            <person name="Jiang Y.T."/>
            <person name="Sun W.H."/>
            <person name="Chen J."/>
            <person name="Chen Y.Q."/>
            <person name="Ai Y."/>
            <person name="Zhai J.W."/>
            <person name="Wu S.S."/>
            <person name="Zhou Z."/>
            <person name="Hsiao Y.Y."/>
            <person name="Wu W.L."/>
            <person name="Chen Y.Y."/>
            <person name="Lin Y.F."/>
            <person name="Hsu J.L."/>
            <person name="Li C.Y."/>
            <person name="Wang Z.W."/>
            <person name="Zhao X."/>
            <person name="Zhong W.Y."/>
            <person name="Ma X.K."/>
            <person name="Ma L."/>
            <person name="Huang J."/>
            <person name="Chen G.Z."/>
            <person name="Huang M.Z."/>
            <person name="Huang L."/>
            <person name="Peng D.H."/>
            <person name="Luo Y.B."/>
            <person name="Zou S.Q."/>
            <person name="Chen S.P."/>
            <person name="Lan S."/>
            <person name="Tsai W.C."/>
            <person name="Van de Peer Y."/>
            <person name="Liu Z.J."/>
        </authorList>
    </citation>
    <scope>NUCLEOTIDE SEQUENCE [LARGE SCALE GENOMIC DNA]</scope>
    <source>
        <strain evidence="2">Lor288</strain>
    </source>
</reference>
<name>A0ABR2MSF1_9ASPA</name>
<dbReference type="EMBL" id="JBBWWR010000005">
    <property type="protein sequence ID" value="KAK8967078.1"/>
    <property type="molecule type" value="Genomic_DNA"/>
</dbReference>
<evidence type="ECO:0000313" key="3">
    <source>
        <dbReference type="Proteomes" id="UP001412067"/>
    </source>
</evidence>
<dbReference type="Proteomes" id="UP001412067">
    <property type="component" value="Unassembled WGS sequence"/>
</dbReference>